<evidence type="ECO:0000313" key="2">
    <source>
        <dbReference type="EMBL" id="KAL0444886.1"/>
    </source>
</evidence>
<dbReference type="AlphaFoldDB" id="A0AAW2WVT9"/>
<name>A0AAW2WVT9_9LAMI</name>
<feature type="domain" description="Reverse transcriptase zinc-binding" evidence="1">
    <location>
        <begin position="40"/>
        <end position="117"/>
    </location>
</feature>
<reference evidence="2" key="1">
    <citation type="submission" date="2020-06" db="EMBL/GenBank/DDBJ databases">
        <authorList>
            <person name="Li T."/>
            <person name="Hu X."/>
            <person name="Zhang T."/>
            <person name="Song X."/>
            <person name="Zhang H."/>
            <person name="Dai N."/>
            <person name="Sheng W."/>
            <person name="Hou X."/>
            <person name="Wei L."/>
        </authorList>
    </citation>
    <scope>NUCLEOTIDE SEQUENCE</scope>
    <source>
        <strain evidence="2">KEN1</strain>
        <tissue evidence="2">Leaf</tissue>
    </source>
</reference>
<dbReference type="PANTHER" id="PTHR33116">
    <property type="entry name" value="REVERSE TRANSCRIPTASE ZINC-BINDING DOMAIN-CONTAINING PROTEIN-RELATED-RELATED"/>
    <property type="match status" value="1"/>
</dbReference>
<dbReference type="InterPro" id="IPR026960">
    <property type="entry name" value="RVT-Znf"/>
</dbReference>
<reference evidence="2" key="2">
    <citation type="journal article" date="2024" name="Plant">
        <title>Genomic evolution and insights into agronomic trait innovations of Sesamum species.</title>
        <authorList>
            <person name="Miao H."/>
            <person name="Wang L."/>
            <person name="Qu L."/>
            <person name="Liu H."/>
            <person name="Sun Y."/>
            <person name="Le M."/>
            <person name="Wang Q."/>
            <person name="Wei S."/>
            <person name="Zheng Y."/>
            <person name="Lin W."/>
            <person name="Duan Y."/>
            <person name="Cao H."/>
            <person name="Xiong S."/>
            <person name="Wang X."/>
            <person name="Wei L."/>
            <person name="Li C."/>
            <person name="Ma Q."/>
            <person name="Ju M."/>
            <person name="Zhao R."/>
            <person name="Li G."/>
            <person name="Mu C."/>
            <person name="Tian Q."/>
            <person name="Mei H."/>
            <person name="Zhang T."/>
            <person name="Gao T."/>
            <person name="Zhang H."/>
        </authorList>
    </citation>
    <scope>NUCLEOTIDE SEQUENCE</scope>
    <source>
        <strain evidence="2">KEN1</strain>
    </source>
</reference>
<protein>
    <recommendedName>
        <fullName evidence="1">Reverse transcriptase zinc-binding domain-containing protein</fullName>
    </recommendedName>
</protein>
<sequence>MELPSILDIEHGEITHSLPPLERADRIVWDSASGQLTNEEAFLLFQPKGPTVPWFSLFTGPFSIPRNCFILWLAILGRLSTLDRAWWSGSDRICILCDSGEGESHSHLFFKCEFARQCMRRLRVEVHFSLPYVDWQRNVEWASTKWRGRHPINAARRATLASVVYHIWRERNNRRFVVTIHAGTGS</sequence>
<gene>
    <name evidence="2" type="ORF">Slati_2211300</name>
</gene>
<evidence type="ECO:0000259" key="1">
    <source>
        <dbReference type="Pfam" id="PF13966"/>
    </source>
</evidence>
<comment type="caution">
    <text evidence="2">The sequence shown here is derived from an EMBL/GenBank/DDBJ whole genome shotgun (WGS) entry which is preliminary data.</text>
</comment>
<organism evidence="2">
    <name type="scientific">Sesamum latifolium</name>
    <dbReference type="NCBI Taxonomy" id="2727402"/>
    <lineage>
        <taxon>Eukaryota</taxon>
        <taxon>Viridiplantae</taxon>
        <taxon>Streptophyta</taxon>
        <taxon>Embryophyta</taxon>
        <taxon>Tracheophyta</taxon>
        <taxon>Spermatophyta</taxon>
        <taxon>Magnoliopsida</taxon>
        <taxon>eudicotyledons</taxon>
        <taxon>Gunneridae</taxon>
        <taxon>Pentapetalae</taxon>
        <taxon>asterids</taxon>
        <taxon>lamiids</taxon>
        <taxon>Lamiales</taxon>
        <taxon>Pedaliaceae</taxon>
        <taxon>Sesamum</taxon>
    </lineage>
</organism>
<proteinExistence type="predicted"/>
<dbReference type="Pfam" id="PF13966">
    <property type="entry name" value="zf-RVT"/>
    <property type="match status" value="1"/>
</dbReference>
<dbReference type="PANTHER" id="PTHR33116:SF84">
    <property type="entry name" value="RNA-DIRECTED DNA POLYMERASE"/>
    <property type="match status" value="1"/>
</dbReference>
<dbReference type="EMBL" id="JACGWN010000007">
    <property type="protein sequence ID" value="KAL0444886.1"/>
    <property type="molecule type" value="Genomic_DNA"/>
</dbReference>
<accession>A0AAW2WVT9</accession>